<evidence type="ECO:0000256" key="4">
    <source>
        <dbReference type="ARBA" id="ARBA00022490"/>
    </source>
</evidence>
<dbReference type="InterPro" id="IPR051742">
    <property type="entry name" value="Ribosome_Assembly_uL10"/>
</dbReference>
<dbReference type="GO" id="GO:0005737">
    <property type="term" value="C:cytoplasm"/>
    <property type="evidence" value="ECO:0007669"/>
    <property type="project" value="UniProtKB-SubCell"/>
</dbReference>
<dbReference type="Proteomes" id="UP000688137">
    <property type="component" value="Unassembled WGS sequence"/>
</dbReference>
<dbReference type="GO" id="GO:0030687">
    <property type="term" value="C:preribosome, large subunit precursor"/>
    <property type="evidence" value="ECO:0007669"/>
    <property type="project" value="TreeGrafter"/>
</dbReference>
<evidence type="ECO:0000256" key="3">
    <source>
        <dbReference type="ARBA" id="ARBA00011117"/>
    </source>
</evidence>
<dbReference type="Pfam" id="PF00466">
    <property type="entry name" value="Ribosomal_L10"/>
    <property type="match status" value="1"/>
</dbReference>
<comment type="subunit">
    <text evidence="3 6">Associates with the pre-60S ribosomal particle.</text>
</comment>
<dbReference type="GO" id="GO:0000956">
    <property type="term" value="P:nuclear-transcribed mRNA catabolic process"/>
    <property type="evidence" value="ECO:0007669"/>
    <property type="project" value="TreeGrafter"/>
</dbReference>
<dbReference type="InterPro" id="IPR040637">
    <property type="entry name" value="Ribosomal_uL10-like_insert"/>
</dbReference>
<evidence type="ECO:0000256" key="5">
    <source>
        <dbReference type="ARBA" id="ARBA00023242"/>
    </source>
</evidence>
<dbReference type="InterPro" id="IPR001790">
    <property type="entry name" value="Ribosomal_uL10"/>
</dbReference>
<dbReference type="FunFam" id="3.90.105.20:FF:000003">
    <property type="entry name" value="Ribosome assembly factor mrt4"/>
    <property type="match status" value="1"/>
</dbReference>
<dbReference type="PANTHER" id="PTHR45841:SF1">
    <property type="entry name" value="MRNA TURNOVER PROTEIN 4 HOMOLOG"/>
    <property type="match status" value="1"/>
</dbReference>
<comment type="caution">
    <text evidence="8">The sequence shown here is derived from an EMBL/GenBank/DDBJ whole genome shotgun (WGS) entry which is preliminary data.</text>
</comment>
<evidence type="ECO:0000313" key="9">
    <source>
        <dbReference type="Proteomes" id="UP000688137"/>
    </source>
</evidence>
<dbReference type="GO" id="GO:0003723">
    <property type="term" value="F:RNA binding"/>
    <property type="evidence" value="ECO:0007669"/>
    <property type="project" value="TreeGrafter"/>
</dbReference>
<evidence type="ECO:0000256" key="6">
    <source>
        <dbReference type="RuleBase" id="RU364039"/>
    </source>
</evidence>
<dbReference type="PANTHER" id="PTHR45841">
    <property type="entry name" value="MRNA TURNOVER PROTEIN 4 MRTO4"/>
    <property type="match status" value="1"/>
</dbReference>
<keyword evidence="5 6" id="KW-0539">Nucleus</keyword>
<evidence type="ECO:0000256" key="2">
    <source>
        <dbReference type="ARBA" id="ARBA00008889"/>
    </source>
</evidence>
<keyword evidence="6" id="KW-0690">Ribosome biogenesis</keyword>
<dbReference type="InterPro" id="IPR033867">
    <property type="entry name" value="Mrt4"/>
</dbReference>
<dbReference type="GO" id="GO:0000027">
    <property type="term" value="P:ribosomal large subunit assembly"/>
    <property type="evidence" value="ECO:0007669"/>
    <property type="project" value="InterPro"/>
</dbReference>
<feature type="domain" description="Large ribosomal subunit protein uL10-like insertion" evidence="7">
    <location>
        <begin position="126"/>
        <end position="197"/>
    </location>
</feature>
<comment type="similarity">
    <text evidence="2 6">Belongs to the universal ribosomal protein uL10 family.</text>
</comment>
<keyword evidence="4 6" id="KW-0963">Cytoplasm</keyword>
<dbReference type="Pfam" id="PF17777">
    <property type="entry name" value="RL10P_insert"/>
    <property type="match status" value="1"/>
</dbReference>
<comment type="subcellular location">
    <subcellularLocation>
        <location evidence="6">Cytoplasm</location>
    </subcellularLocation>
    <subcellularLocation>
        <location evidence="6">Nucleus</location>
        <location evidence="6">Nucleolus</location>
    </subcellularLocation>
</comment>
<dbReference type="AlphaFoldDB" id="A0A8S1KTK9"/>
<name>A0A8S1KTK9_PARPR</name>
<dbReference type="FunFam" id="3.30.70.1730:FF:000005">
    <property type="entry name" value="Ribosome assembly factor mrt4"/>
    <property type="match status" value="1"/>
</dbReference>
<dbReference type="GO" id="GO:0006364">
    <property type="term" value="P:rRNA processing"/>
    <property type="evidence" value="ECO:0007669"/>
    <property type="project" value="TreeGrafter"/>
</dbReference>
<dbReference type="CDD" id="cd05796">
    <property type="entry name" value="Ribosomal_P0_like"/>
    <property type="match status" value="1"/>
</dbReference>
<proteinExistence type="inferred from homology"/>
<gene>
    <name evidence="8" type="ORF">PPRIM_AZ9-3.1.T0240109</name>
</gene>
<keyword evidence="9" id="KW-1185">Reference proteome</keyword>
<accession>A0A8S1KTK9</accession>
<organism evidence="8 9">
    <name type="scientific">Paramecium primaurelia</name>
    <dbReference type="NCBI Taxonomy" id="5886"/>
    <lineage>
        <taxon>Eukaryota</taxon>
        <taxon>Sar</taxon>
        <taxon>Alveolata</taxon>
        <taxon>Ciliophora</taxon>
        <taxon>Intramacronucleata</taxon>
        <taxon>Oligohymenophorea</taxon>
        <taxon>Peniculida</taxon>
        <taxon>Parameciidae</taxon>
        <taxon>Paramecium</taxon>
    </lineage>
</organism>
<evidence type="ECO:0000259" key="7">
    <source>
        <dbReference type="Pfam" id="PF17777"/>
    </source>
</evidence>
<sequence length="220" mass="25304">MPITKRKRNQVLTKTKKKTPEKKELLVKKLKQSLKKYQRAIIFQYKNLSTNPLKEIQQAWKADSKLFIGKNKVMQVGLGRNEEQSATKNSYLLSPFLKGETGLLLTNKTLQEIQEYCDTYKIPEFARAGHIANQTIVLKEGIDTLKGFGHSLEPYLRKLGLNTQLINQQIVLNEKYVLAQEGKPLTVEQTKLLRLMDQKLAYLEITPLCVLEKNGTFKKL</sequence>
<protein>
    <recommendedName>
        <fullName evidence="6">Ribosome assembly factor mrt4</fullName>
    </recommendedName>
</protein>
<dbReference type="OMA" id="KYMWDVQ"/>
<dbReference type="EMBL" id="CAJJDM010000022">
    <property type="protein sequence ID" value="CAD8056036.1"/>
    <property type="molecule type" value="Genomic_DNA"/>
</dbReference>
<comment type="function">
    <text evidence="1 6">Component of the ribosome assembly machinery. Nuclear paralog of the ribosomal protein P0, it binds pre-60S subunits at an early stage of assembly in the nucleolus, and is replaced by P0 in cytoplasmic pre-60S subunits and mature 80S ribosomes.</text>
</comment>
<dbReference type="GO" id="GO:0005730">
    <property type="term" value="C:nucleolus"/>
    <property type="evidence" value="ECO:0007669"/>
    <property type="project" value="UniProtKB-SubCell"/>
</dbReference>
<reference evidence="8" key="1">
    <citation type="submission" date="2021-01" db="EMBL/GenBank/DDBJ databases">
        <authorList>
            <consortium name="Genoscope - CEA"/>
            <person name="William W."/>
        </authorList>
    </citation>
    <scope>NUCLEOTIDE SEQUENCE</scope>
</reference>
<evidence type="ECO:0000256" key="1">
    <source>
        <dbReference type="ARBA" id="ARBA00004046"/>
    </source>
</evidence>
<evidence type="ECO:0000313" key="8">
    <source>
        <dbReference type="EMBL" id="CAD8056036.1"/>
    </source>
</evidence>